<evidence type="ECO:0000256" key="1">
    <source>
        <dbReference type="ARBA" id="ARBA00001933"/>
    </source>
</evidence>
<protein>
    <submittedName>
        <fullName evidence="5">1-aminocyclopropane-1-carboxylate deaminase</fullName>
    </submittedName>
</protein>
<dbReference type="PANTHER" id="PTHR43780:SF2">
    <property type="entry name" value="1-AMINOCYCLOPROPANE-1-CARBOXYLATE DEAMINASE-RELATED"/>
    <property type="match status" value="1"/>
</dbReference>
<evidence type="ECO:0000313" key="6">
    <source>
        <dbReference type="Proteomes" id="UP000093523"/>
    </source>
</evidence>
<keyword evidence="3 4" id="KW-0663">Pyridoxal phosphate</keyword>
<evidence type="ECO:0000313" key="5">
    <source>
        <dbReference type="EMBL" id="OCH22048.1"/>
    </source>
</evidence>
<dbReference type="InterPro" id="IPR036052">
    <property type="entry name" value="TrpB-like_PALP_sf"/>
</dbReference>
<evidence type="ECO:0000256" key="4">
    <source>
        <dbReference type="PIRSR" id="PIRSR006278-2"/>
    </source>
</evidence>
<dbReference type="EMBL" id="MAJU01000008">
    <property type="protein sequence ID" value="OCH22048.1"/>
    <property type="molecule type" value="Genomic_DNA"/>
</dbReference>
<dbReference type="RefSeq" id="WP_065610656.1">
    <property type="nucleotide sequence ID" value="NZ_CAWMPN010000008.1"/>
</dbReference>
<dbReference type="SUPFAM" id="SSF53686">
    <property type="entry name" value="Tryptophan synthase beta subunit-like PLP-dependent enzymes"/>
    <property type="match status" value="1"/>
</dbReference>
<dbReference type="STRING" id="688.A6E04_09350"/>
<gene>
    <name evidence="5" type="ORF">A6E04_09350</name>
</gene>
<sequence>MKIENSPVTLHQFNGVDFYLKRDDQLHPQFSGNKARKFMGLLEGDFPNITTLIGYGSPQANSLYSLAALATLKEWHLDFYVDHIPSFLKENPKGNYRAALDLGANIIALNSLESAKQDDDSVLSSLDYIQHIRHPKEHELFVPEGGRCGLAESGVNQLAQELIIWKEEQALTSLTVALPSGTGTTALFLHKHLKAHDIKVITCACVGGNQYLTDQFLELGETDHPEILTPTKKHHFGKLYRHDYDIWKQLHDQTNVEFELLYDPLMWRCLVDWLPNNPNTTLLYIHQGGLLGNESMLPRYIRKYEN</sequence>
<dbReference type="OrthoDB" id="9801249at2"/>
<dbReference type="Gene3D" id="3.40.50.1100">
    <property type="match status" value="2"/>
</dbReference>
<comment type="similarity">
    <text evidence="2">Belongs to the ACC deaminase/D-cysteine desulfhydrase family.</text>
</comment>
<feature type="modified residue" description="N6-(pyridoxal phosphate)lysine" evidence="4">
    <location>
        <position position="34"/>
    </location>
</feature>
<dbReference type="AlphaFoldDB" id="A0A1B9P105"/>
<dbReference type="GO" id="GO:0019148">
    <property type="term" value="F:D-cysteine desulfhydrase activity"/>
    <property type="evidence" value="ECO:0007669"/>
    <property type="project" value="TreeGrafter"/>
</dbReference>
<accession>A0A1B9P105</accession>
<dbReference type="InterPro" id="IPR027278">
    <property type="entry name" value="ACCD_DCysDesulf"/>
</dbReference>
<dbReference type="PIRSF" id="PIRSF006278">
    <property type="entry name" value="ACCD_DCysDesulf"/>
    <property type="match status" value="1"/>
</dbReference>
<comment type="caution">
    <text evidence="5">The sequence shown here is derived from an EMBL/GenBank/DDBJ whole genome shotgun (WGS) entry which is preliminary data.</text>
</comment>
<organism evidence="5 6">
    <name type="scientific">Aliivibrio logei</name>
    <name type="common">Vibrio logei</name>
    <dbReference type="NCBI Taxonomy" id="688"/>
    <lineage>
        <taxon>Bacteria</taxon>
        <taxon>Pseudomonadati</taxon>
        <taxon>Pseudomonadota</taxon>
        <taxon>Gammaproteobacteria</taxon>
        <taxon>Vibrionales</taxon>
        <taxon>Vibrionaceae</taxon>
        <taxon>Aliivibrio</taxon>
    </lineage>
</organism>
<dbReference type="Proteomes" id="UP000093523">
    <property type="component" value="Unassembled WGS sequence"/>
</dbReference>
<dbReference type="PANTHER" id="PTHR43780">
    <property type="entry name" value="1-AMINOCYCLOPROPANE-1-CARBOXYLATE DEAMINASE-RELATED"/>
    <property type="match status" value="1"/>
</dbReference>
<proteinExistence type="inferred from homology"/>
<comment type="cofactor">
    <cofactor evidence="1">
        <name>pyridoxal 5'-phosphate</name>
        <dbReference type="ChEBI" id="CHEBI:597326"/>
    </cofactor>
</comment>
<evidence type="ECO:0000256" key="2">
    <source>
        <dbReference type="ARBA" id="ARBA00008639"/>
    </source>
</evidence>
<evidence type="ECO:0000256" key="3">
    <source>
        <dbReference type="ARBA" id="ARBA00022898"/>
    </source>
</evidence>
<reference evidence="5 6" key="1">
    <citation type="submission" date="2016-06" db="EMBL/GenBank/DDBJ databases">
        <authorList>
            <person name="Kjaerup R.B."/>
            <person name="Dalgaard T.S."/>
            <person name="Juul-Madsen H.R."/>
        </authorList>
    </citation>
    <scope>NUCLEOTIDE SEQUENCE [LARGE SCALE GENOMIC DNA]</scope>
    <source>
        <strain evidence="5 6">1S159</strain>
    </source>
</reference>
<name>A0A1B9P105_ALILO</name>